<dbReference type="RefSeq" id="WP_146394639.1">
    <property type="nucleotide sequence ID" value="NZ_SJPJ01000001.1"/>
</dbReference>
<dbReference type="Proteomes" id="UP000315010">
    <property type="component" value="Unassembled WGS sequence"/>
</dbReference>
<organism evidence="2 3">
    <name type="scientific">Novipirellula herctigrandis</name>
    <dbReference type="NCBI Taxonomy" id="2527986"/>
    <lineage>
        <taxon>Bacteria</taxon>
        <taxon>Pseudomonadati</taxon>
        <taxon>Planctomycetota</taxon>
        <taxon>Planctomycetia</taxon>
        <taxon>Pirellulales</taxon>
        <taxon>Pirellulaceae</taxon>
        <taxon>Novipirellula</taxon>
    </lineage>
</organism>
<keyword evidence="1" id="KW-1133">Transmembrane helix</keyword>
<proteinExistence type="predicted"/>
<feature type="transmembrane region" description="Helical" evidence="1">
    <location>
        <begin position="6"/>
        <end position="28"/>
    </location>
</feature>
<evidence type="ECO:0000256" key="1">
    <source>
        <dbReference type="SAM" id="Phobius"/>
    </source>
</evidence>
<protein>
    <recommendedName>
        <fullName evidence="4">DUF2721 domain-containing protein</fullName>
    </recommendedName>
</protein>
<keyword evidence="1" id="KW-0472">Membrane</keyword>
<evidence type="ECO:0000313" key="2">
    <source>
        <dbReference type="EMBL" id="TWT79414.1"/>
    </source>
</evidence>
<dbReference type="AlphaFoldDB" id="A0A5C5YWJ5"/>
<comment type="caution">
    <text evidence="2">The sequence shown here is derived from an EMBL/GenBank/DDBJ whole genome shotgun (WGS) entry which is preliminary data.</text>
</comment>
<feature type="transmembrane region" description="Helical" evidence="1">
    <location>
        <begin position="72"/>
        <end position="98"/>
    </location>
</feature>
<reference evidence="2 3" key="1">
    <citation type="submission" date="2019-02" db="EMBL/GenBank/DDBJ databases">
        <title>Deep-cultivation of Planctomycetes and their phenomic and genomic characterization uncovers novel biology.</title>
        <authorList>
            <person name="Wiegand S."/>
            <person name="Jogler M."/>
            <person name="Boedeker C."/>
            <person name="Pinto D."/>
            <person name="Vollmers J."/>
            <person name="Rivas-Marin E."/>
            <person name="Kohn T."/>
            <person name="Peeters S.H."/>
            <person name="Heuer A."/>
            <person name="Rast P."/>
            <person name="Oberbeckmann S."/>
            <person name="Bunk B."/>
            <person name="Jeske O."/>
            <person name="Meyerdierks A."/>
            <person name="Storesund J.E."/>
            <person name="Kallscheuer N."/>
            <person name="Luecker S."/>
            <person name="Lage O.M."/>
            <person name="Pohl T."/>
            <person name="Merkel B.J."/>
            <person name="Hornburger P."/>
            <person name="Mueller R.-W."/>
            <person name="Bruemmer F."/>
            <person name="Labrenz M."/>
            <person name="Spormann A.M."/>
            <person name="Op Den Camp H."/>
            <person name="Overmann J."/>
            <person name="Amann R."/>
            <person name="Jetten M.S.M."/>
            <person name="Mascher T."/>
            <person name="Medema M.H."/>
            <person name="Devos D.P."/>
            <person name="Kaster A.-K."/>
            <person name="Ovreas L."/>
            <person name="Rohde M."/>
            <person name="Galperin M.Y."/>
            <person name="Jogler C."/>
        </authorList>
    </citation>
    <scope>NUCLEOTIDE SEQUENCE [LARGE SCALE GENOMIC DNA]</scope>
    <source>
        <strain evidence="2 3">CA13</strain>
    </source>
</reference>
<gene>
    <name evidence="2" type="ORF">CA13_08140</name>
</gene>
<evidence type="ECO:0008006" key="4">
    <source>
        <dbReference type="Google" id="ProtNLM"/>
    </source>
</evidence>
<evidence type="ECO:0000313" key="3">
    <source>
        <dbReference type="Proteomes" id="UP000315010"/>
    </source>
</evidence>
<name>A0A5C5YWJ5_9BACT</name>
<keyword evidence="3" id="KW-1185">Reference proteome</keyword>
<keyword evidence="1" id="KW-0812">Transmembrane</keyword>
<accession>A0A5C5YWJ5</accession>
<dbReference type="InterPro" id="IPR021279">
    <property type="entry name" value="DUF2721"/>
</dbReference>
<feature type="transmembrane region" description="Helical" evidence="1">
    <location>
        <begin position="104"/>
        <end position="128"/>
    </location>
</feature>
<dbReference type="EMBL" id="SJPJ01000001">
    <property type="protein sequence ID" value="TWT79414.1"/>
    <property type="molecule type" value="Genomic_DNA"/>
</dbReference>
<dbReference type="OrthoDB" id="5465259at2"/>
<dbReference type="Pfam" id="PF11026">
    <property type="entry name" value="DUF2721"/>
    <property type="match status" value="1"/>
</dbReference>
<sequence>MTLTELVPILQLSIGPVILVSGVGLILLSMTNRIGRVIDRSRQLVKTLRVDPDADRDIVLDQLRIFSRRAKIIRAGVAFGVFSVLLAALLVIGLFVGAYFHFDFVGLIAGDFILCMVCLIACLVLFLVDINLSLTALWHEIPPEGQQGD</sequence>